<sequence>MTNFFLELMLLPIFFYLGIKIGQTTFYKKMQGKQEQPRAVILNLSFSFTILMLIIVNTFFTVKMRFFLIFLLFFIYLVNTILYMAGKNKLMDYLKKYRSYTLLILAMAFAIYGNLNKVGLGALVLPLCHILVLIAGSIWSFDQV</sequence>
<feature type="transmembrane region" description="Helical" evidence="1">
    <location>
        <begin position="97"/>
        <end position="115"/>
    </location>
</feature>
<keyword evidence="3" id="KW-1185">Reference proteome</keyword>
<organism evidence="2 3">
    <name type="scientific">Vagococcus vulneris</name>
    <dbReference type="NCBI Taxonomy" id="1977869"/>
    <lineage>
        <taxon>Bacteria</taxon>
        <taxon>Bacillati</taxon>
        <taxon>Bacillota</taxon>
        <taxon>Bacilli</taxon>
        <taxon>Lactobacillales</taxon>
        <taxon>Enterococcaceae</taxon>
        <taxon>Vagococcus</taxon>
    </lineage>
</organism>
<evidence type="ECO:0000256" key="1">
    <source>
        <dbReference type="SAM" id="Phobius"/>
    </source>
</evidence>
<protein>
    <submittedName>
        <fullName evidence="2">Uncharacterized protein</fullName>
    </submittedName>
</protein>
<name>A0A430A242_9ENTE</name>
<reference evidence="2 3" key="1">
    <citation type="submission" date="2017-05" db="EMBL/GenBank/DDBJ databases">
        <title>Vagococcus spp. assemblies.</title>
        <authorList>
            <person name="Gulvik C.A."/>
        </authorList>
    </citation>
    <scope>NUCLEOTIDE SEQUENCE [LARGE SCALE GENOMIC DNA]</scope>
    <source>
        <strain evidence="2 3">SS1995</strain>
    </source>
</reference>
<dbReference type="EMBL" id="NGJS01000001">
    <property type="protein sequence ID" value="RSU00529.1"/>
    <property type="molecule type" value="Genomic_DNA"/>
</dbReference>
<proteinExistence type="predicted"/>
<keyword evidence="1" id="KW-0472">Membrane</keyword>
<evidence type="ECO:0000313" key="2">
    <source>
        <dbReference type="EMBL" id="RSU00529.1"/>
    </source>
</evidence>
<evidence type="ECO:0000313" key="3">
    <source>
        <dbReference type="Proteomes" id="UP000287857"/>
    </source>
</evidence>
<comment type="caution">
    <text evidence="2">The sequence shown here is derived from an EMBL/GenBank/DDBJ whole genome shotgun (WGS) entry which is preliminary data.</text>
</comment>
<feature type="transmembrane region" description="Helical" evidence="1">
    <location>
        <begin position="121"/>
        <end position="141"/>
    </location>
</feature>
<feature type="transmembrane region" description="Helical" evidence="1">
    <location>
        <begin position="6"/>
        <end position="27"/>
    </location>
</feature>
<dbReference type="Proteomes" id="UP000287857">
    <property type="component" value="Unassembled WGS sequence"/>
</dbReference>
<feature type="transmembrane region" description="Helical" evidence="1">
    <location>
        <begin position="39"/>
        <end position="60"/>
    </location>
</feature>
<keyword evidence="1" id="KW-1133">Transmembrane helix</keyword>
<feature type="transmembrane region" description="Helical" evidence="1">
    <location>
        <begin position="66"/>
        <end position="85"/>
    </location>
</feature>
<dbReference type="AlphaFoldDB" id="A0A430A242"/>
<accession>A0A430A242</accession>
<keyword evidence="1" id="KW-0812">Transmembrane</keyword>
<gene>
    <name evidence="2" type="ORF">CBF37_00505</name>
</gene>